<dbReference type="Proteomes" id="UP001474120">
    <property type="component" value="Unassembled WGS sequence"/>
</dbReference>
<keyword evidence="1" id="KW-0812">Transmembrane</keyword>
<dbReference type="RefSeq" id="WP_342158468.1">
    <property type="nucleotide sequence ID" value="NZ_JBCDNA010000001.1"/>
</dbReference>
<dbReference type="EMBL" id="JBCDNA010000001">
    <property type="protein sequence ID" value="MEL4454823.1"/>
    <property type="molecule type" value="Genomic_DNA"/>
</dbReference>
<evidence type="ECO:0000313" key="2">
    <source>
        <dbReference type="EMBL" id="MEL4454823.1"/>
    </source>
</evidence>
<organism evidence="2 3">
    <name type="scientific">Lutimonas vermicola</name>
    <dbReference type="NCBI Taxonomy" id="414288"/>
    <lineage>
        <taxon>Bacteria</taxon>
        <taxon>Pseudomonadati</taxon>
        <taxon>Bacteroidota</taxon>
        <taxon>Flavobacteriia</taxon>
        <taxon>Flavobacteriales</taxon>
        <taxon>Flavobacteriaceae</taxon>
        <taxon>Lutimonas</taxon>
    </lineage>
</organism>
<keyword evidence="1" id="KW-1133">Transmembrane helix</keyword>
<keyword evidence="1" id="KW-0472">Membrane</keyword>
<evidence type="ECO:0000256" key="1">
    <source>
        <dbReference type="SAM" id="Phobius"/>
    </source>
</evidence>
<accession>A0ABU9KXA5</accession>
<evidence type="ECO:0000313" key="3">
    <source>
        <dbReference type="Proteomes" id="UP001474120"/>
    </source>
</evidence>
<feature type="transmembrane region" description="Helical" evidence="1">
    <location>
        <begin position="12"/>
        <end position="31"/>
    </location>
</feature>
<name>A0ABU9KXA5_9FLAO</name>
<comment type="caution">
    <text evidence="2">The sequence shown here is derived from an EMBL/GenBank/DDBJ whole genome shotgun (WGS) entry which is preliminary data.</text>
</comment>
<keyword evidence="3" id="KW-1185">Reference proteome</keyword>
<gene>
    <name evidence="2" type="ORF">AABB81_02880</name>
</gene>
<dbReference type="Pfam" id="PF19578">
    <property type="entry name" value="DUF6090"/>
    <property type="match status" value="1"/>
</dbReference>
<proteinExistence type="predicted"/>
<reference evidence="2 3" key="1">
    <citation type="submission" date="2024-04" db="EMBL/GenBank/DDBJ databases">
        <title>whole genome sequencing of Lutimonas vermicola strain IMCC1616.</title>
        <authorList>
            <person name="Bae S.S."/>
        </authorList>
    </citation>
    <scope>NUCLEOTIDE SEQUENCE [LARGE SCALE GENOMIC DNA]</scope>
    <source>
        <strain evidence="2 3">IMCC1616</strain>
    </source>
</reference>
<dbReference type="InterPro" id="IPR045749">
    <property type="entry name" value="DUF6090"/>
</dbReference>
<protein>
    <submittedName>
        <fullName evidence="2">DUF6090 family protein</fullName>
    </submittedName>
</protein>
<sequence>MADDNKPMKYARYAIGEIVLVVIGILIALQINTWNQSRLQVKKEIEILKSFHSQFQDDLAEFEQSLSFYRGAKNSIEIILDHIENDLPYHDSLKNHFFKSTRFYGDSDLDNNIFETLKSIGVDLISNTDIRKRIVQLYEDDDEWINNFEKAYRDFLFNASENIFNTRFRDFWNGDYRDLTFQGEMIPLDYERLKTDQEYLYFIRTQKHHIGWLIEKPIESSKSKVLALSEDLEKEIERLGK</sequence>